<dbReference type="EMBL" id="JBJQOH010000001">
    <property type="protein sequence ID" value="KAL3700304.1"/>
    <property type="molecule type" value="Genomic_DNA"/>
</dbReference>
<dbReference type="AlphaFoldDB" id="A0ABD3ICN3"/>
<organism evidence="1 2">
    <name type="scientific">Riccia sorocarpa</name>
    <dbReference type="NCBI Taxonomy" id="122646"/>
    <lineage>
        <taxon>Eukaryota</taxon>
        <taxon>Viridiplantae</taxon>
        <taxon>Streptophyta</taxon>
        <taxon>Embryophyta</taxon>
        <taxon>Marchantiophyta</taxon>
        <taxon>Marchantiopsida</taxon>
        <taxon>Marchantiidae</taxon>
        <taxon>Marchantiales</taxon>
        <taxon>Ricciaceae</taxon>
        <taxon>Riccia</taxon>
    </lineage>
</organism>
<reference evidence="1 2" key="1">
    <citation type="submission" date="2024-09" db="EMBL/GenBank/DDBJ databases">
        <title>Chromosome-scale assembly of Riccia sorocarpa.</title>
        <authorList>
            <person name="Paukszto L."/>
        </authorList>
    </citation>
    <scope>NUCLEOTIDE SEQUENCE [LARGE SCALE GENOMIC DNA]</scope>
    <source>
        <strain evidence="1">LP-2024</strain>
        <tissue evidence="1">Aerial parts of the thallus</tissue>
    </source>
</reference>
<keyword evidence="2" id="KW-1185">Reference proteome</keyword>
<name>A0ABD3ICN3_9MARC</name>
<accession>A0ABD3ICN3</accession>
<sequence length="200" mass="22227">MRNIQRIILEFVWGGDETTNVRHRMAEKVLYQKKTDGGLGLISLQAQTEAFVAKMVRWAYTPGVRDVSRSGKTGTYARLHEAGIEEIGDITADGRTTLPLHRAANPSLPLTPLISRAYDRLSDSTPKHTASFQADSRYLASPLLAPIWCIQIKDNAPSTDAQVSFKDAAMAYRIDQGKLPAKIEDLPREADWSKVPVAMY</sequence>
<comment type="caution">
    <text evidence="1">The sequence shown here is derived from an EMBL/GenBank/DDBJ whole genome shotgun (WGS) entry which is preliminary data.</text>
</comment>
<protein>
    <submittedName>
        <fullName evidence="1">Uncharacterized protein</fullName>
    </submittedName>
</protein>
<gene>
    <name evidence="1" type="ORF">R1sor_018326</name>
</gene>
<dbReference type="Proteomes" id="UP001633002">
    <property type="component" value="Unassembled WGS sequence"/>
</dbReference>
<evidence type="ECO:0000313" key="1">
    <source>
        <dbReference type="EMBL" id="KAL3700304.1"/>
    </source>
</evidence>
<proteinExistence type="predicted"/>
<evidence type="ECO:0000313" key="2">
    <source>
        <dbReference type="Proteomes" id="UP001633002"/>
    </source>
</evidence>